<name>A0A1G9VXC3_9FIRM</name>
<organism evidence="1 2">
    <name type="scientific">Dendrosporobacter quercicolus</name>
    <dbReference type="NCBI Taxonomy" id="146817"/>
    <lineage>
        <taxon>Bacteria</taxon>
        <taxon>Bacillati</taxon>
        <taxon>Bacillota</taxon>
        <taxon>Negativicutes</taxon>
        <taxon>Selenomonadales</taxon>
        <taxon>Sporomusaceae</taxon>
        <taxon>Dendrosporobacter</taxon>
    </lineage>
</organism>
<evidence type="ECO:0000313" key="2">
    <source>
        <dbReference type="Proteomes" id="UP000214880"/>
    </source>
</evidence>
<dbReference type="Pfam" id="PF10050">
    <property type="entry name" value="DUF2284"/>
    <property type="match status" value="1"/>
</dbReference>
<reference evidence="1 2" key="1">
    <citation type="submission" date="2016-10" db="EMBL/GenBank/DDBJ databases">
        <authorList>
            <person name="de Groot N.N."/>
        </authorList>
    </citation>
    <scope>NUCLEOTIDE SEQUENCE [LARGE SCALE GENOMIC DNA]</scope>
    <source>
        <strain evidence="1 2">DSM 1736</strain>
    </source>
</reference>
<sequence length="176" mass="20528">MFNHSYLEEIFIKYGFEGFKWINPKEIIVAQWVRMKCIFGCPTKTACCPPNTPTVEICKSFLQEYDIGVIFHIPKIVTPEFRHEWSREVNLKLFELERETFIAGYEKAFAIFMDSCHICANCRKERFSCANPSKARPSPEAMAIDVVRTARQYGFPIDVLPDYSSVMNRYAFLLLE</sequence>
<dbReference type="RefSeq" id="WP_092074077.1">
    <property type="nucleotide sequence ID" value="NZ_FNHB01000007.1"/>
</dbReference>
<evidence type="ECO:0000313" key="1">
    <source>
        <dbReference type="EMBL" id="SDM76870.1"/>
    </source>
</evidence>
<dbReference type="InterPro" id="IPR019271">
    <property type="entry name" value="DUF2284_metal-binding"/>
</dbReference>
<dbReference type="EMBL" id="FNHB01000007">
    <property type="protein sequence ID" value="SDM76870.1"/>
    <property type="molecule type" value="Genomic_DNA"/>
</dbReference>
<protein>
    <submittedName>
        <fullName evidence="1">Predicted metal-binding protein</fullName>
    </submittedName>
</protein>
<proteinExistence type="predicted"/>
<keyword evidence="2" id="KW-1185">Reference proteome</keyword>
<gene>
    <name evidence="1" type="ORF">SAMN04488502_10765</name>
</gene>
<dbReference type="Proteomes" id="UP000214880">
    <property type="component" value="Unassembled WGS sequence"/>
</dbReference>
<dbReference type="AlphaFoldDB" id="A0A1G9VXC3"/>
<dbReference type="OrthoDB" id="5420534at2"/>
<accession>A0A1G9VXC3</accession>
<dbReference type="STRING" id="146817.SAMN04488502_10765"/>